<dbReference type="KEGG" id="scj:SCANT_v1c09680"/>
<keyword evidence="1" id="KW-1133">Transmembrane helix</keyword>
<keyword evidence="1" id="KW-0812">Transmembrane</keyword>
<evidence type="ECO:0000256" key="1">
    <source>
        <dbReference type="SAM" id="Phobius"/>
    </source>
</evidence>
<evidence type="ECO:0000313" key="2">
    <source>
        <dbReference type="EMBL" id="ALD66874.1"/>
    </source>
</evidence>
<protein>
    <recommendedName>
        <fullName evidence="4">DUF3137 domain-containing protein</fullName>
    </recommendedName>
</protein>
<dbReference type="STRING" id="362837.SCANT_v1c09680"/>
<keyword evidence="1" id="KW-0472">Membrane</keyword>
<evidence type="ECO:0008006" key="4">
    <source>
        <dbReference type="Google" id="ProtNLM"/>
    </source>
</evidence>
<dbReference type="PATRIC" id="fig|362837.3.peg.984"/>
<gene>
    <name evidence="2" type="ORF">SCANT_v1c09680</name>
</gene>
<dbReference type="Proteomes" id="UP000063919">
    <property type="component" value="Chromosome"/>
</dbReference>
<feature type="transmembrane region" description="Helical" evidence="1">
    <location>
        <begin position="34"/>
        <end position="54"/>
    </location>
</feature>
<keyword evidence="3" id="KW-1185">Reference proteome</keyword>
<organism evidence="2 3">
    <name type="scientific">Spiroplasma cantharicola</name>
    <dbReference type="NCBI Taxonomy" id="362837"/>
    <lineage>
        <taxon>Bacteria</taxon>
        <taxon>Bacillati</taxon>
        <taxon>Mycoplasmatota</taxon>
        <taxon>Mollicutes</taxon>
        <taxon>Entomoplasmatales</taxon>
        <taxon>Spiroplasmataceae</taxon>
        <taxon>Spiroplasma</taxon>
    </lineage>
</organism>
<name>A0A0M3SJK1_9MOLU</name>
<evidence type="ECO:0000313" key="3">
    <source>
        <dbReference type="Proteomes" id="UP000063919"/>
    </source>
</evidence>
<dbReference type="AlphaFoldDB" id="A0A0M3SJK1"/>
<dbReference type="OrthoDB" id="389876at2"/>
<dbReference type="RefSeq" id="WP_053946614.1">
    <property type="nucleotide sequence ID" value="NZ_CP012622.1"/>
</dbReference>
<accession>A0A0M3SJK1</accession>
<dbReference type="EMBL" id="CP012622">
    <property type="protein sequence ID" value="ALD66874.1"/>
    <property type="molecule type" value="Genomic_DNA"/>
</dbReference>
<sequence>MEEKTLLENAISFIEEHLDKQKLDSLLKIRKRNFIISIVSWILLFIAFPITIFLCAINQSLIFLSIIGFFWVFDITLFVLAITYLVKSSYQRIDAFNYINQIEWEDIYIKSFDKYIKQFETPFLKKVKFLNLERNYNKAPLKDYRGSPRSWLSSYIFYKTNQKRNCLNFSFEDKLVNYQFNQTIRTVEQRVRQTKNGTRVTYVYHFVATSILKVENKKFDQSYNGILIFPGKSSENNYKTESMQFNEKYGINVSNTDLRGPKVLRPKYIDNLTKKDTQNLSGIFFSSDIIIGHEYVTSMEPKQEICIFYKTRKLSREKILKVFAIKVLKDINFALEALTFLDGIY</sequence>
<reference evidence="2 3" key="1">
    <citation type="journal article" date="2015" name="Genome Announc.">
        <title>Complete Genome Sequence of Spiroplasma cantharicola CC-1T (DSM 21588), a Bacterium Isolated from Soldier Beetle (Cantharis carolinus).</title>
        <authorList>
            <person name="Lo W.S."/>
            <person name="Liu P.Y."/>
            <person name="Kuo C.H."/>
        </authorList>
    </citation>
    <scope>NUCLEOTIDE SEQUENCE [LARGE SCALE GENOMIC DNA]</scope>
    <source>
        <strain evidence="2 3">CC-1</strain>
    </source>
</reference>
<feature type="transmembrane region" description="Helical" evidence="1">
    <location>
        <begin position="60"/>
        <end position="86"/>
    </location>
</feature>
<proteinExistence type="predicted"/>